<evidence type="ECO:0000256" key="4">
    <source>
        <dbReference type="ARBA" id="ARBA00023136"/>
    </source>
</evidence>
<dbReference type="EMBL" id="JAHWGI010000492">
    <property type="protein sequence ID" value="KAK3916119.1"/>
    <property type="molecule type" value="Genomic_DNA"/>
</dbReference>
<evidence type="ECO:0000256" key="1">
    <source>
        <dbReference type="ARBA" id="ARBA00004141"/>
    </source>
</evidence>
<dbReference type="GO" id="GO:0016020">
    <property type="term" value="C:membrane"/>
    <property type="evidence" value="ECO:0007669"/>
    <property type="project" value="UniProtKB-SubCell"/>
</dbReference>
<dbReference type="PANTHER" id="PTHR10924">
    <property type="entry name" value="MAJOR FACILITATOR SUPERFAMILY PROTEIN-RELATED"/>
    <property type="match status" value="1"/>
</dbReference>
<feature type="transmembrane region" description="Helical" evidence="6">
    <location>
        <begin position="114"/>
        <end position="138"/>
    </location>
</feature>
<dbReference type="InterPro" id="IPR049680">
    <property type="entry name" value="FLVCR1-2_SLC49-like"/>
</dbReference>
<comment type="subcellular location">
    <subcellularLocation>
        <location evidence="1">Membrane</location>
        <topology evidence="1">Multi-pass membrane protein</topology>
    </subcellularLocation>
</comment>
<dbReference type="GO" id="GO:0015232">
    <property type="term" value="F:heme transmembrane transporter activity"/>
    <property type="evidence" value="ECO:0007669"/>
    <property type="project" value="TreeGrafter"/>
</dbReference>
<dbReference type="SUPFAM" id="SSF103473">
    <property type="entry name" value="MFS general substrate transporter"/>
    <property type="match status" value="1"/>
</dbReference>
<feature type="region of interest" description="Disordered" evidence="5">
    <location>
        <begin position="459"/>
        <end position="480"/>
    </location>
</feature>
<dbReference type="GO" id="GO:0020037">
    <property type="term" value="F:heme binding"/>
    <property type="evidence" value="ECO:0007669"/>
    <property type="project" value="TreeGrafter"/>
</dbReference>
<feature type="transmembrane region" description="Helical" evidence="6">
    <location>
        <begin position="393"/>
        <end position="411"/>
    </location>
</feature>
<feature type="transmembrane region" description="Helical" evidence="6">
    <location>
        <begin position="352"/>
        <end position="372"/>
    </location>
</feature>
<feature type="transmembrane region" description="Helical" evidence="6">
    <location>
        <begin position="417"/>
        <end position="435"/>
    </location>
</feature>
<organism evidence="7 8">
    <name type="scientific">Frankliniella fusca</name>
    <dbReference type="NCBI Taxonomy" id="407009"/>
    <lineage>
        <taxon>Eukaryota</taxon>
        <taxon>Metazoa</taxon>
        <taxon>Ecdysozoa</taxon>
        <taxon>Arthropoda</taxon>
        <taxon>Hexapoda</taxon>
        <taxon>Insecta</taxon>
        <taxon>Pterygota</taxon>
        <taxon>Neoptera</taxon>
        <taxon>Paraneoptera</taxon>
        <taxon>Thysanoptera</taxon>
        <taxon>Terebrantia</taxon>
        <taxon>Thripoidea</taxon>
        <taxon>Thripidae</taxon>
        <taxon>Frankliniella</taxon>
    </lineage>
</organism>
<dbReference type="InterPro" id="IPR036259">
    <property type="entry name" value="MFS_trans_sf"/>
</dbReference>
<feature type="transmembrane region" description="Helical" evidence="6">
    <location>
        <begin position="259"/>
        <end position="283"/>
    </location>
</feature>
<feature type="transmembrane region" description="Helical" evidence="6">
    <location>
        <begin position="12"/>
        <end position="31"/>
    </location>
</feature>
<dbReference type="PANTHER" id="PTHR10924:SF4">
    <property type="entry name" value="GH15861P"/>
    <property type="match status" value="1"/>
</dbReference>
<keyword evidence="7" id="KW-0675">Receptor</keyword>
<reference evidence="7" key="1">
    <citation type="submission" date="2021-07" db="EMBL/GenBank/DDBJ databases">
        <authorList>
            <person name="Catto M.A."/>
            <person name="Jacobson A."/>
            <person name="Kennedy G."/>
            <person name="Labadie P."/>
            <person name="Hunt B.G."/>
            <person name="Srinivasan R."/>
        </authorList>
    </citation>
    <scope>NUCLEOTIDE SEQUENCE</scope>
    <source>
        <strain evidence="7">PL_HMW_Pooled</strain>
        <tissue evidence="7">Head</tissue>
    </source>
</reference>
<reference evidence="7" key="2">
    <citation type="journal article" date="2023" name="BMC Genomics">
        <title>Pest status, molecular evolution, and epigenetic factors derived from the genome assembly of Frankliniella fusca, a thysanopteran phytovirus vector.</title>
        <authorList>
            <person name="Catto M.A."/>
            <person name="Labadie P.E."/>
            <person name="Jacobson A.L."/>
            <person name="Kennedy G.G."/>
            <person name="Srinivasan R."/>
            <person name="Hunt B.G."/>
        </authorList>
    </citation>
    <scope>NUCLEOTIDE SEQUENCE</scope>
    <source>
        <strain evidence="7">PL_HMW_Pooled</strain>
    </source>
</reference>
<keyword evidence="8" id="KW-1185">Reference proteome</keyword>
<name>A0AAE1H7K1_9NEOP</name>
<evidence type="ECO:0000256" key="2">
    <source>
        <dbReference type="ARBA" id="ARBA00022692"/>
    </source>
</evidence>
<protein>
    <submittedName>
        <fullName evidence="7">Feline leukemia virus subgroup C receptor-related protein 2</fullName>
    </submittedName>
</protein>
<evidence type="ECO:0000313" key="7">
    <source>
        <dbReference type="EMBL" id="KAK3916119.1"/>
    </source>
</evidence>
<evidence type="ECO:0000256" key="3">
    <source>
        <dbReference type="ARBA" id="ARBA00022989"/>
    </source>
</evidence>
<evidence type="ECO:0000256" key="6">
    <source>
        <dbReference type="SAM" id="Phobius"/>
    </source>
</evidence>
<feature type="transmembrane region" description="Helical" evidence="6">
    <location>
        <begin position="295"/>
        <end position="317"/>
    </location>
</feature>
<accession>A0AAE1H7K1</accession>
<gene>
    <name evidence="7" type="ORF">KUF71_025412</name>
</gene>
<dbReference type="GO" id="GO:0097037">
    <property type="term" value="P:heme export"/>
    <property type="evidence" value="ECO:0007669"/>
    <property type="project" value="TreeGrafter"/>
</dbReference>
<keyword evidence="2 6" id="KW-0812">Transmembrane</keyword>
<feature type="compositionally biased region" description="Low complexity" evidence="5">
    <location>
        <begin position="459"/>
        <end position="472"/>
    </location>
</feature>
<dbReference type="AlphaFoldDB" id="A0AAE1H7K1"/>
<comment type="caution">
    <text evidence="7">The sequence shown here is derived from an EMBL/GenBank/DDBJ whole genome shotgun (WGS) entry which is preliminary data.</text>
</comment>
<dbReference type="Gene3D" id="1.20.1250.20">
    <property type="entry name" value="MFS general substrate transporter like domains"/>
    <property type="match status" value="1"/>
</dbReference>
<keyword evidence="3 6" id="KW-1133">Transmembrane helix</keyword>
<keyword evidence="4 6" id="KW-0472">Membrane</keyword>
<evidence type="ECO:0000256" key="5">
    <source>
        <dbReference type="SAM" id="MobiDB-lite"/>
    </source>
</evidence>
<evidence type="ECO:0000313" key="8">
    <source>
        <dbReference type="Proteomes" id="UP001219518"/>
    </source>
</evidence>
<proteinExistence type="predicted"/>
<dbReference type="Proteomes" id="UP001219518">
    <property type="component" value="Unassembled WGS sequence"/>
</dbReference>
<sequence length="480" mass="51190">MLCILHLKGLRTSVLVGAVGTSLGMWLKVAGCWHGRDFFWVTLLGQAVVSGSTNFVINAPARFAAVWFPDNEVSMALGAALFGQMIGSPRQAGFSLGSALAPLTARSSWSTDDIFWGFLQLNLSLAVLATLLLVLVIWREYCIPTALASGWRATAAPGRATPHRTAPGWAVPTFNLRTLSLSASAQRIASVVTRKNMGLVFQDEPPLPPSPARASALAAKASADKSSSAQSLASDQPLTPSATSSFLASMRRICSNVHFLLLLTSYTLLVAVFVAITTLLNRFVLEFFPDRGADAGWLATLMTLTGMLGIAVVSAALDKTKWFKELCVAVYAGSLATCVMYTVVLSRSSIGMVYWAAAGMGMFMSSFFVAGLEMAAELTYPEPEGNPTSIVNWMFQPFSLITTLVYARLFSDFGADAANYFLCGLLALGLVTTMATPKKYLRLHAEGVLRDSEAKVKANEAQAKANEAQVKASPAAPSPA</sequence>
<feature type="transmembrane region" description="Helical" evidence="6">
    <location>
        <begin position="326"/>
        <end position="346"/>
    </location>
</feature>